<reference evidence="1" key="1">
    <citation type="submission" date="2022-03" db="EMBL/GenBank/DDBJ databases">
        <title>Description of Abyssus ytuae gen. nov., sp. nov., a novel member of the family Flavobacteriaceae isolated from the sediment of Mariana Trench.</title>
        <authorList>
            <person name="Zhang J."/>
            <person name="Xu X."/>
        </authorList>
    </citation>
    <scope>NUCLEOTIDE SEQUENCE</scope>
    <source>
        <strain evidence="1">MT3330</strain>
    </source>
</reference>
<dbReference type="KEGG" id="fbm:MQE35_16380"/>
<dbReference type="InterPro" id="IPR032710">
    <property type="entry name" value="NTF2-like_dom_sf"/>
</dbReference>
<dbReference type="Pfam" id="PF12893">
    <property type="entry name" value="Lumazine_bd_2"/>
    <property type="match status" value="1"/>
</dbReference>
<gene>
    <name evidence="1" type="ORF">MQE35_16380</name>
</gene>
<dbReference type="EMBL" id="CP094358">
    <property type="protein sequence ID" value="UOB17299.1"/>
    <property type="molecule type" value="Genomic_DNA"/>
</dbReference>
<dbReference type="Proteomes" id="UP000831290">
    <property type="component" value="Chromosome"/>
</dbReference>
<sequence>MKPFALAVTLLFSCFTFSQRNPEFDTLKKEKEQVKQTVLKFFEGFHTGDTSIIKKTVHKDLVLQTIYKNKESKNILHTDDASKFFTTIATRPSTQRWDERLLLFKINVEGSMANVWTPYEFWYNEQFSHCGVNSFQLIKEEGNWKIFYLVDTRRKVGCRD</sequence>
<keyword evidence="2" id="KW-1185">Reference proteome</keyword>
<accession>A0A9E6ZMB3</accession>
<dbReference type="RefSeq" id="WP_255842660.1">
    <property type="nucleotide sequence ID" value="NZ_CP094358.1"/>
</dbReference>
<evidence type="ECO:0000313" key="1">
    <source>
        <dbReference type="EMBL" id="UOB17299.1"/>
    </source>
</evidence>
<dbReference type="Gene3D" id="3.10.450.50">
    <property type="match status" value="1"/>
</dbReference>
<dbReference type="SUPFAM" id="SSF54427">
    <property type="entry name" value="NTF2-like"/>
    <property type="match status" value="1"/>
</dbReference>
<dbReference type="AlphaFoldDB" id="A0A9E6ZMB3"/>
<proteinExistence type="predicted"/>
<name>A0A9E6ZMB3_9FLAO</name>
<protein>
    <submittedName>
        <fullName evidence="1">Nuclear transport factor 2 family protein</fullName>
    </submittedName>
</protein>
<evidence type="ECO:0000313" key="2">
    <source>
        <dbReference type="Proteomes" id="UP000831290"/>
    </source>
</evidence>
<organism evidence="1 2">
    <name type="scientific">Abyssalbus ytuae</name>
    <dbReference type="NCBI Taxonomy" id="2926907"/>
    <lineage>
        <taxon>Bacteria</taxon>
        <taxon>Pseudomonadati</taxon>
        <taxon>Bacteroidota</taxon>
        <taxon>Flavobacteriia</taxon>
        <taxon>Flavobacteriales</taxon>
        <taxon>Flavobacteriaceae</taxon>
        <taxon>Abyssalbus</taxon>
    </lineage>
</organism>
<dbReference type="InterPro" id="IPR039437">
    <property type="entry name" value="FrzH/put_lumazine-bd"/>
</dbReference>